<keyword evidence="7 9" id="KW-0843">Virulence</keyword>
<evidence type="ECO:0000256" key="7">
    <source>
        <dbReference type="ARBA" id="ARBA00023026"/>
    </source>
</evidence>
<evidence type="ECO:0000256" key="3">
    <source>
        <dbReference type="ARBA" id="ARBA00022670"/>
    </source>
</evidence>
<dbReference type="AlphaFoldDB" id="B5U0U9"/>
<keyword evidence="1 9" id="KW-1003">Cell membrane</keyword>
<protein>
    <recommendedName>
        <fullName evidence="9">Accessory gene regulator protein B</fullName>
        <ecNumber evidence="9">3.4.-.-</ecNumber>
    </recommendedName>
</protein>
<feature type="transmembrane region" description="Helical" evidence="9">
    <location>
        <begin position="106"/>
        <end position="123"/>
    </location>
</feature>
<dbReference type="MEROPS" id="C75.001"/>
<accession>B5U0U9</accession>
<gene>
    <name evidence="9 10" type="primary">agrB</name>
</gene>
<dbReference type="GO" id="GO:0005886">
    <property type="term" value="C:plasma membrane"/>
    <property type="evidence" value="ECO:0007669"/>
    <property type="project" value="UniProtKB-SubCell"/>
</dbReference>
<evidence type="ECO:0000256" key="9">
    <source>
        <dbReference type="HAMAP-Rule" id="MF_00784"/>
    </source>
</evidence>
<keyword evidence="5 9" id="KW-0378">Hydrolase</keyword>
<evidence type="ECO:0000256" key="4">
    <source>
        <dbReference type="ARBA" id="ARBA00022692"/>
    </source>
</evidence>
<keyword evidence="6 9" id="KW-1133">Transmembrane helix</keyword>
<feature type="transmembrane region" description="Helical" evidence="9">
    <location>
        <begin position="44"/>
        <end position="69"/>
    </location>
</feature>
<evidence type="ECO:0000256" key="1">
    <source>
        <dbReference type="ARBA" id="ARBA00022475"/>
    </source>
</evidence>
<evidence type="ECO:0000256" key="6">
    <source>
        <dbReference type="ARBA" id="ARBA00022989"/>
    </source>
</evidence>
<organism evidence="10">
    <name type="scientific">Staphylococcus aureus</name>
    <dbReference type="NCBI Taxonomy" id="1280"/>
    <lineage>
        <taxon>Bacteria</taxon>
        <taxon>Bacillati</taxon>
        <taxon>Bacillota</taxon>
        <taxon>Bacilli</taxon>
        <taxon>Bacillales</taxon>
        <taxon>Staphylococcaceae</taxon>
        <taxon>Staphylococcus</taxon>
    </lineage>
</organism>
<dbReference type="EC" id="3.4.-.-" evidence="9"/>
<dbReference type="SMART" id="SM00793">
    <property type="entry name" value="AgrB"/>
    <property type="match status" value="1"/>
</dbReference>
<dbReference type="GO" id="GO:0008233">
    <property type="term" value="F:peptidase activity"/>
    <property type="evidence" value="ECO:0007669"/>
    <property type="project" value="UniProtKB-UniRule"/>
</dbReference>
<dbReference type="GO" id="GO:0009372">
    <property type="term" value="P:quorum sensing"/>
    <property type="evidence" value="ECO:0007669"/>
    <property type="project" value="UniProtKB-UniRule"/>
</dbReference>
<feature type="transmembrane region" description="Helical" evidence="9">
    <location>
        <begin position="81"/>
        <end position="100"/>
    </location>
</feature>
<evidence type="ECO:0000256" key="5">
    <source>
        <dbReference type="ARBA" id="ARBA00022801"/>
    </source>
</evidence>
<comment type="subcellular location">
    <subcellularLocation>
        <location evidence="9">Cell membrane</location>
        <topology evidence="9">Multi-pass membrane protein</topology>
    </subcellularLocation>
</comment>
<dbReference type="GO" id="GO:0006508">
    <property type="term" value="P:proteolysis"/>
    <property type="evidence" value="ECO:0007669"/>
    <property type="project" value="UniProtKB-KW"/>
</dbReference>
<dbReference type="EMBL" id="FJ154839">
    <property type="protein sequence ID" value="ACH96127.1"/>
    <property type="molecule type" value="Genomic_DNA"/>
</dbReference>
<keyword evidence="2 9" id="KW-0673">Quorum sensing</keyword>
<feature type="transmembrane region" description="Helical" evidence="9">
    <location>
        <begin position="165"/>
        <end position="184"/>
    </location>
</feature>
<name>B5U0U9_STAAU</name>
<keyword evidence="4 9" id="KW-0812">Transmembrane</keyword>
<evidence type="ECO:0000256" key="8">
    <source>
        <dbReference type="ARBA" id="ARBA00023136"/>
    </source>
</evidence>
<keyword evidence="3 9" id="KW-0645">Protease</keyword>
<dbReference type="InterPro" id="IPR006741">
    <property type="entry name" value="AgrB"/>
</dbReference>
<evidence type="ECO:0000256" key="2">
    <source>
        <dbReference type="ARBA" id="ARBA00022654"/>
    </source>
</evidence>
<dbReference type="HAMAP" id="MF_00784">
    <property type="entry name" value="AgrB"/>
    <property type="match status" value="1"/>
</dbReference>
<sequence>MNYFDNKIDQFATYLQKRNNLDHIQFLQVRLGMQVLAKNIGKLIVMYILAYILGIFIYTLITNLSFYLIRRHAHGAHAPTSFWCYVESIILFIFLPLAIINFHINPFIMIILTIIAIGLIIKYAPAATKKKPIPVRLIKRKKYYATIVSLVFFIITLIIKEPFAQFIQLGIIIEAITLLPIFFIRRN</sequence>
<feature type="transmembrane region" description="Helical" evidence="9">
    <location>
        <begin position="143"/>
        <end position="159"/>
    </location>
</feature>
<comment type="function">
    <text evidence="9">Essential for the production of a quorum sensing system signal molecule, the autoinducing peptide (AIP). This quorum sensing system is responsible for the regulation of the expression of virulence factor genes. Involved in the proteolytic processing of AgrD, the precursor of AIP.</text>
</comment>
<reference evidence="10" key="1">
    <citation type="submission" date="2008-08" db="EMBL/GenBank/DDBJ databases">
        <title>Type V of the accessory gene regulator gene cluster found in isolates of community acquired methicillin-resistant Staphylococcus aureus from North-Western Australia.</title>
        <authorList>
            <person name="Monecke S."/>
            <person name="Slickers P."/>
        </authorList>
    </citation>
    <scope>NUCLEOTIDE SEQUENCE</scope>
    <source>
        <strain evidence="10">03-17848</strain>
    </source>
</reference>
<proteinExistence type="inferred from homology"/>
<keyword evidence="8 9" id="KW-0472">Membrane</keyword>
<comment type="similarity">
    <text evidence="9">Belongs to the AgrB family.</text>
</comment>
<evidence type="ECO:0000313" key="10">
    <source>
        <dbReference type="EMBL" id="ACH96127.1"/>
    </source>
</evidence>
<dbReference type="Pfam" id="PF04647">
    <property type="entry name" value="AgrB"/>
    <property type="match status" value="1"/>
</dbReference>